<comment type="caution">
    <text evidence="2">The sequence shown here is derived from an EMBL/GenBank/DDBJ whole genome shotgun (WGS) entry which is preliminary data.</text>
</comment>
<evidence type="ECO:0000313" key="3">
    <source>
        <dbReference type="Proteomes" id="UP000272428"/>
    </source>
</evidence>
<accession>A0A495SPH4</accession>
<organism evidence="2 3">
    <name type="scientific">Chryseobacterium defluvii</name>
    <dbReference type="NCBI Taxonomy" id="160396"/>
    <lineage>
        <taxon>Bacteria</taxon>
        <taxon>Pseudomonadati</taxon>
        <taxon>Bacteroidota</taxon>
        <taxon>Flavobacteriia</taxon>
        <taxon>Flavobacteriales</taxon>
        <taxon>Weeksellaceae</taxon>
        <taxon>Chryseobacterium group</taxon>
        <taxon>Chryseobacterium</taxon>
    </lineage>
</organism>
<keyword evidence="3" id="KW-1185">Reference proteome</keyword>
<keyword evidence="1" id="KW-1133">Transmembrane helix</keyword>
<keyword evidence="1" id="KW-0472">Membrane</keyword>
<dbReference type="EMBL" id="RBXB01000001">
    <property type="protein sequence ID" value="RKT01976.1"/>
    <property type="molecule type" value="Genomic_DNA"/>
</dbReference>
<gene>
    <name evidence="2" type="ORF">BCF58_1209</name>
</gene>
<feature type="transmembrane region" description="Helical" evidence="1">
    <location>
        <begin position="6"/>
        <end position="24"/>
    </location>
</feature>
<keyword evidence="1" id="KW-0812">Transmembrane</keyword>
<dbReference type="AlphaFoldDB" id="A0A495SPH4"/>
<protein>
    <submittedName>
        <fullName evidence="2">Uncharacterized protein</fullName>
    </submittedName>
</protein>
<evidence type="ECO:0000256" key="1">
    <source>
        <dbReference type="SAM" id="Phobius"/>
    </source>
</evidence>
<name>A0A495SPH4_9FLAO</name>
<dbReference type="Proteomes" id="UP000272428">
    <property type="component" value="Unassembled WGS sequence"/>
</dbReference>
<evidence type="ECO:0000313" key="2">
    <source>
        <dbReference type="EMBL" id="RKT01976.1"/>
    </source>
</evidence>
<dbReference type="RefSeq" id="WP_121460844.1">
    <property type="nucleotide sequence ID" value="NZ_RBXB01000001.1"/>
</dbReference>
<sequence length="175" mass="21044">MKHRIFYIFLIFITAGFFCSTNFLKELREEVQREMRMHIFLKKIKDKDLILFTSKQLEGARWLSKKEFKLNGELYDIVKIVDQKLYCIKDHKETKIREFEEKSLPLFGFTFKSQKCFSSKAKPVKNQKQVFYLKILQDVSLFGYNSLMKKYTYILKGCIFTHSKIFPPPKFYTVI</sequence>
<dbReference type="OrthoDB" id="1250699at2"/>
<proteinExistence type="predicted"/>
<reference evidence="2 3" key="1">
    <citation type="submission" date="2018-10" db="EMBL/GenBank/DDBJ databases">
        <title>Genomic Encyclopedia of Archaeal and Bacterial Type Strains, Phase II (KMG-II): from individual species to whole genera.</title>
        <authorList>
            <person name="Goeker M."/>
        </authorList>
    </citation>
    <scope>NUCLEOTIDE SEQUENCE [LARGE SCALE GENOMIC DNA]</scope>
    <source>
        <strain evidence="2 3">DSM 14219</strain>
    </source>
</reference>